<dbReference type="Gene3D" id="2.60.120.10">
    <property type="entry name" value="Jelly Rolls"/>
    <property type="match status" value="1"/>
</dbReference>
<keyword evidence="4" id="KW-1185">Reference proteome</keyword>
<dbReference type="InterPro" id="IPR014710">
    <property type="entry name" value="RmlC-like_jellyroll"/>
</dbReference>
<dbReference type="EMBL" id="ASPP01040182">
    <property type="protein sequence ID" value="ETO00718.1"/>
    <property type="molecule type" value="Genomic_DNA"/>
</dbReference>
<feature type="region of interest" description="Disordered" evidence="1">
    <location>
        <begin position="73"/>
        <end position="109"/>
    </location>
</feature>
<dbReference type="CDD" id="cd00038">
    <property type="entry name" value="CAP_ED"/>
    <property type="match status" value="1"/>
</dbReference>
<evidence type="ECO:0000256" key="1">
    <source>
        <dbReference type="SAM" id="MobiDB-lite"/>
    </source>
</evidence>
<feature type="compositionally biased region" description="Low complexity" evidence="1">
    <location>
        <begin position="86"/>
        <end position="102"/>
    </location>
</feature>
<evidence type="ECO:0000313" key="3">
    <source>
        <dbReference type="EMBL" id="ETO00718.1"/>
    </source>
</evidence>
<feature type="domain" description="Cyclic nucleotide-binding" evidence="2">
    <location>
        <begin position="1"/>
        <end position="43"/>
    </location>
</feature>
<dbReference type="InterPro" id="IPR018490">
    <property type="entry name" value="cNMP-bd_dom_sf"/>
</dbReference>
<organism evidence="3 4">
    <name type="scientific">Reticulomyxa filosa</name>
    <dbReference type="NCBI Taxonomy" id="46433"/>
    <lineage>
        <taxon>Eukaryota</taxon>
        <taxon>Sar</taxon>
        <taxon>Rhizaria</taxon>
        <taxon>Retaria</taxon>
        <taxon>Foraminifera</taxon>
        <taxon>Monothalamids</taxon>
        <taxon>Reticulomyxidae</taxon>
        <taxon>Reticulomyxa</taxon>
    </lineage>
</organism>
<feature type="non-terminal residue" evidence="3">
    <location>
        <position position="1"/>
    </location>
</feature>
<dbReference type="InterPro" id="IPR018488">
    <property type="entry name" value="cNMP-bd_CS"/>
</dbReference>
<dbReference type="PROSITE" id="PS00889">
    <property type="entry name" value="CNMP_BINDING_2"/>
    <property type="match status" value="1"/>
</dbReference>
<dbReference type="PROSITE" id="PS50042">
    <property type="entry name" value="CNMP_BINDING_3"/>
    <property type="match status" value="1"/>
</dbReference>
<evidence type="ECO:0000313" key="4">
    <source>
        <dbReference type="Proteomes" id="UP000023152"/>
    </source>
</evidence>
<sequence>HLKDGDFFGERGILLNTKRAATIVAIASTRCYVIQAADFRNMMEVPSKQELGEQIKEYNQLNFSLSTTITTITTSNNNNNKDDNDNNNNTNGNSNKNNNNNDNDMDIDADKENLNESTVNICTVTNPPHPKKSQLQCKSWMNLKTF</sequence>
<proteinExistence type="predicted"/>
<dbReference type="Proteomes" id="UP000023152">
    <property type="component" value="Unassembled WGS sequence"/>
</dbReference>
<dbReference type="OrthoDB" id="2152421at2759"/>
<reference evidence="3 4" key="1">
    <citation type="journal article" date="2013" name="Curr. Biol.">
        <title>The Genome of the Foraminiferan Reticulomyxa filosa.</title>
        <authorList>
            <person name="Glockner G."/>
            <person name="Hulsmann N."/>
            <person name="Schleicher M."/>
            <person name="Noegel A.A."/>
            <person name="Eichinger L."/>
            <person name="Gallinger C."/>
            <person name="Pawlowski J."/>
            <person name="Sierra R."/>
            <person name="Euteneuer U."/>
            <person name="Pillet L."/>
            <person name="Moustafa A."/>
            <person name="Platzer M."/>
            <person name="Groth M."/>
            <person name="Szafranski K."/>
            <person name="Schliwa M."/>
        </authorList>
    </citation>
    <scope>NUCLEOTIDE SEQUENCE [LARGE SCALE GENOMIC DNA]</scope>
</reference>
<dbReference type="SUPFAM" id="SSF51206">
    <property type="entry name" value="cAMP-binding domain-like"/>
    <property type="match status" value="1"/>
</dbReference>
<accession>X6LFE5</accession>
<name>X6LFE5_RETFI</name>
<dbReference type="AlphaFoldDB" id="X6LFE5"/>
<gene>
    <name evidence="3" type="ORF">RFI_36722</name>
</gene>
<evidence type="ECO:0000259" key="2">
    <source>
        <dbReference type="PROSITE" id="PS50042"/>
    </source>
</evidence>
<feature type="non-terminal residue" evidence="3">
    <location>
        <position position="146"/>
    </location>
</feature>
<protein>
    <recommendedName>
        <fullName evidence="2">Cyclic nucleotide-binding domain-containing protein</fullName>
    </recommendedName>
</protein>
<dbReference type="Pfam" id="PF00027">
    <property type="entry name" value="cNMP_binding"/>
    <property type="match status" value="1"/>
</dbReference>
<dbReference type="InterPro" id="IPR000595">
    <property type="entry name" value="cNMP-bd_dom"/>
</dbReference>
<comment type="caution">
    <text evidence="3">The sequence shown here is derived from an EMBL/GenBank/DDBJ whole genome shotgun (WGS) entry which is preliminary data.</text>
</comment>